<dbReference type="PATRIC" id="fig|42253.5.peg.2455"/>
<dbReference type="Proteomes" id="UP000069205">
    <property type="component" value="Chromosome"/>
</dbReference>
<organism evidence="1 2">
    <name type="scientific">Nitrospira moscoviensis</name>
    <dbReference type="NCBI Taxonomy" id="42253"/>
    <lineage>
        <taxon>Bacteria</taxon>
        <taxon>Pseudomonadati</taxon>
        <taxon>Nitrospirota</taxon>
        <taxon>Nitrospiria</taxon>
        <taxon>Nitrospirales</taxon>
        <taxon>Nitrospiraceae</taxon>
        <taxon>Nitrospira</taxon>
    </lineage>
</organism>
<sequence>MTHHHAGLAAGRWYTMSLVEQLANVGSEVGRAHRWQAKDAQQCEKAFVRALELLDLTIGDPRWKGRRKELTRARELLCDAMFGGKEYHSDFAGLERYFFPFAVAARAGR</sequence>
<protein>
    <submittedName>
        <fullName evidence="1">Uncharacterized protein</fullName>
    </submittedName>
</protein>
<dbReference type="EMBL" id="CP011801">
    <property type="protein sequence ID" value="ALA58903.1"/>
    <property type="molecule type" value="Genomic_DNA"/>
</dbReference>
<evidence type="ECO:0000313" key="1">
    <source>
        <dbReference type="EMBL" id="ALA58903.1"/>
    </source>
</evidence>
<dbReference type="KEGG" id="nmv:NITMOv2_2490"/>
<evidence type="ECO:0000313" key="2">
    <source>
        <dbReference type="Proteomes" id="UP000069205"/>
    </source>
</evidence>
<dbReference type="AlphaFoldDB" id="A0A0K2GD90"/>
<gene>
    <name evidence="1" type="ORF">NITMOv2_2490</name>
</gene>
<keyword evidence="2" id="KW-1185">Reference proteome</keyword>
<dbReference type="RefSeq" id="WP_053379997.1">
    <property type="nucleotide sequence ID" value="NZ_CP011801.1"/>
</dbReference>
<proteinExistence type="predicted"/>
<name>A0A0K2GD90_NITMO</name>
<dbReference type="OrthoDB" id="307993at2"/>
<accession>A0A0K2GD90</accession>
<reference evidence="1 2" key="1">
    <citation type="journal article" date="2015" name="Proc. Natl. Acad. Sci. U.S.A.">
        <title>Expanded metabolic versatility of ubiquitous nitrite-oxidizing bacteria from the genus Nitrospira.</title>
        <authorList>
            <person name="Koch H."/>
            <person name="Lucker S."/>
            <person name="Albertsen M."/>
            <person name="Kitzinger K."/>
            <person name="Herbold C."/>
            <person name="Spieck E."/>
            <person name="Nielsen P.H."/>
            <person name="Wagner M."/>
            <person name="Daims H."/>
        </authorList>
    </citation>
    <scope>NUCLEOTIDE SEQUENCE [LARGE SCALE GENOMIC DNA]</scope>
    <source>
        <strain evidence="1 2">NSP M-1</strain>
    </source>
</reference>
<dbReference type="STRING" id="42253.NITMOv2_2490"/>